<evidence type="ECO:0000259" key="6">
    <source>
        <dbReference type="PROSITE" id="PS50104"/>
    </source>
</evidence>
<proteinExistence type="predicted"/>
<keyword evidence="3" id="KW-0732">Signal</keyword>
<gene>
    <name evidence="8" type="primary">20196724</name>
    <name evidence="7" type="ORF">HELRODRAFT_144964</name>
</gene>
<comment type="subcellular location">
    <subcellularLocation>
        <location evidence="1">Membrane</location>
    </subcellularLocation>
</comment>
<accession>T1EJH4</accession>
<dbReference type="HOGENOM" id="CLU_053932_5_0_1"/>
<evidence type="ECO:0000313" key="9">
    <source>
        <dbReference type="Proteomes" id="UP000015101"/>
    </source>
</evidence>
<keyword evidence="9" id="KW-1185">Reference proteome</keyword>
<keyword evidence="5" id="KW-0472">Membrane</keyword>
<dbReference type="RefSeq" id="XP_009010196.1">
    <property type="nucleotide sequence ID" value="XM_009011948.1"/>
</dbReference>
<reference evidence="9" key="1">
    <citation type="submission" date="2012-12" db="EMBL/GenBank/DDBJ databases">
        <authorList>
            <person name="Hellsten U."/>
            <person name="Grimwood J."/>
            <person name="Chapman J.A."/>
            <person name="Shapiro H."/>
            <person name="Aerts A."/>
            <person name="Otillar R.P."/>
            <person name="Terry A.Y."/>
            <person name="Boore J.L."/>
            <person name="Simakov O."/>
            <person name="Marletaz F."/>
            <person name="Cho S.-J."/>
            <person name="Edsinger-Gonzales E."/>
            <person name="Havlak P."/>
            <person name="Kuo D.-H."/>
            <person name="Larsson T."/>
            <person name="Lv J."/>
            <person name="Arendt D."/>
            <person name="Savage R."/>
            <person name="Osoegawa K."/>
            <person name="de Jong P."/>
            <person name="Lindberg D.R."/>
            <person name="Seaver E.C."/>
            <person name="Weisblat D.A."/>
            <person name="Putnam N.H."/>
            <person name="Grigoriev I.V."/>
            <person name="Rokhsar D.S."/>
        </authorList>
    </citation>
    <scope>NUCLEOTIDE SEQUENCE</scope>
</reference>
<dbReference type="PANTHER" id="PTHR24365">
    <property type="entry name" value="TOLL-LIKE RECEPTOR"/>
    <property type="match status" value="1"/>
</dbReference>
<sequence>SGEHMEYDAFVSCAYADRERAIEMINMLESRGYKICYHEKDFVPGKPIALNILEAVLFSKRVLCLMTLDFINSPYCLFEFQISLHRNIEIKKKRLIVLMDGSVKVDQCSLPTDLYNFLSSHTYIK</sequence>
<dbReference type="GO" id="GO:0007165">
    <property type="term" value="P:signal transduction"/>
    <property type="evidence" value="ECO:0007669"/>
    <property type="project" value="InterPro"/>
</dbReference>
<dbReference type="AlphaFoldDB" id="T1EJH4"/>
<dbReference type="GO" id="GO:0016020">
    <property type="term" value="C:membrane"/>
    <property type="evidence" value="ECO:0007669"/>
    <property type="project" value="UniProtKB-SubCell"/>
</dbReference>
<dbReference type="eggNOG" id="KOG4641">
    <property type="taxonomic scope" value="Eukaryota"/>
</dbReference>
<dbReference type="EnsemblMetazoa" id="HelroT144964">
    <property type="protein sequence ID" value="HelroP144964"/>
    <property type="gene ID" value="HelroG144964"/>
</dbReference>
<protein>
    <recommendedName>
        <fullName evidence="6">TIR domain-containing protein</fullName>
    </recommendedName>
</protein>
<reference evidence="8" key="3">
    <citation type="submission" date="2015-06" db="UniProtKB">
        <authorList>
            <consortium name="EnsemblMetazoa"/>
        </authorList>
    </citation>
    <scope>IDENTIFICATION</scope>
</reference>
<dbReference type="SMART" id="SM00255">
    <property type="entry name" value="TIR"/>
    <property type="match status" value="1"/>
</dbReference>
<evidence type="ECO:0000256" key="3">
    <source>
        <dbReference type="ARBA" id="ARBA00022729"/>
    </source>
</evidence>
<dbReference type="EMBL" id="KB095812">
    <property type="protein sequence ID" value="ESO11708.1"/>
    <property type="molecule type" value="Genomic_DNA"/>
</dbReference>
<evidence type="ECO:0000256" key="1">
    <source>
        <dbReference type="ARBA" id="ARBA00004370"/>
    </source>
</evidence>
<dbReference type="STRING" id="6412.T1EJH4"/>
<dbReference type="Gene3D" id="3.40.50.10140">
    <property type="entry name" value="Toll/interleukin-1 receptor homology (TIR) domain"/>
    <property type="match status" value="1"/>
</dbReference>
<dbReference type="CTD" id="20196724"/>
<dbReference type="FunFam" id="3.40.50.10140:FF:000040">
    <property type="entry name" value="Uncharacterized protein"/>
    <property type="match status" value="1"/>
</dbReference>
<name>T1EJH4_HELRO</name>
<dbReference type="PROSITE" id="PS50104">
    <property type="entry name" value="TIR"/>
    <property type="match status" value="1"/>
</dbReference>
<dbReference type="KEGG" id="hro:HELRODRAFT_144964"/>
<dbReference type="OMA" id="AIEMINM"/>
<keyword evidence="2" id="KW-0812">Transmembrane</keyword>
<reference evidence="7 9" key="2">
    <citation type="journal article" date="2013" name="Nature">
        <title>Insights into bilaterian evolution from three spiralian genomes.</title>
        <authorList>
            <person name="Simakov O."/>
            <person name="Marletaz F."/>
            <person name="Cho S.J."/>
            <person name="Edsinger-Gonzales E."/>
            <person name="Havlak P."/>
            <person name="Hellsten U."/>
            <person name="Kuo D.H."/>
            <person name="Larsson T."/>
            <person name="Lv J."/>
            <person name="Arendt D."/>
            <person name="Savage R."/>
            <person name="Osoegawa K."/>
            <person name="de Jong P."/>
            <person name="Grimwood J."/>
            <person name="Chapman J.A."/>
            <person name="Shapiro H."/>
            <person name="Aerts A."/>
            <person name="Otillar R.P."/>
            <person name="Terry A.Y."/>
            <person name="Boore J.L."/>
            <person name="Grigoriev I.V."/>
            <person name="Lindberg D.R."/>
            <person name="Seaver E.C."/>
            <person name="Weisblat D.A."/>
            <person name="Putnam N.H."/>
            <person name="Rokhsar D.S."/>
        </authorList>
    </citation>
    <scope>NUCLEOTIDE SEQUENCE</scope>
</reference>
<dbReference type="EMBL" id="AMQM01002533">
    <property type="status" value="NOT_ANNOTATED_CDS"/>
    <property type="molecule type" value="Genomic_DNA"/>
</dbReference>
<dbReference type="OrthoDB" id="6071240at2759"/>
<dbReference type="Proteomes" id="UP000015101">
    <property type="component" value="Unassembled WGS sequence"/>
</dbReference>
<dbReference type="GeneID" id="20196724"/>
<dbReference type="Pfam" id="PF13676">
    <property type="entry name" value="TIR_2"/>
    <property type="match status" value="1"/>
</dbReference>
<evidence type="ECO:0000256" key="5">
    <source>
        <dbReference type="ARBA" id="ARBA00023136"/>
    </source>
</evidence>
<evidence type="ECO:0000313" key="8">
    <source>
        <dbReference type="EnsemblMetazoa" id="HelroP144964"/>
    </source>
</evidence>
<dbReference type="InterPro" id="IPR000157">
    <property type="entry name" value="TIR_dom"/>
</dbReference>
<organism evidence="8 9">
    <name type="scientific">Helobdella robusta</name>
    <name type="common">Californian leech</name>
    <dbReference type="NCBI Taxonomy" id="6412"/>
    <lineage>
        <taxon>Eukaryota</taxon>
        <taxon>Metazoa</taxon>
        <taxon>Spiralia</taxon>
        <taxon>Lophotrochozoa</taxon>
        <taxon>Annelida</taxon>
        <taxon>Clitellata</taxon>
        <taxon>Hirudinea</taxon>
        <taxon>Rhynchobdellida</taxon>
        <taxon>Glossiphoniidae</taxon>
        <taxon>Helobdella</taxon>
    </lineage>
</organism>
<dbReference type="PANTHER" id="PTHR24365:SF541">
    <property type="entry name" value="PROTEIN TOLL-RELATED"/>
    <property type="match status" value="1"/>
</dbReference>
<feature type="domain" description="TIR" evidence="6">
    <location>
        <begin position="5"/>
        <end position="125"/>
    </location>
</feature>
<dbReference type="InParanoid" id="T1EJH4"/>
<evidence type="ECO:0000256" key="4">
    <source>
        <dbReference type="ARBA" id="ARBA00022989"/>
    </source>
</evidence>
<dbReference type="SUPFAM" id="SSF52200">
    <property type="entry name" value="Toll/Interleukin receptor TIR domain"/>
    <property type="match status" value="1"/>
</dbReference>
<dbReference type="InterPro" id="IPR035897">
    <property type="entry name" value="Toll_tir_struct_dom_sf"/>
</dbReference>
<keyword evidence="4" id="KW-1133">Transmembrane helix</keyword>
<evidence type="ECO:0000256" key="2">
    <source>
        <dbReference type="ARBA" id="ARBA00022692"/>
    </source>
</evidence>
<evidence type="ECO:0000313" key="7">
    <source>
        <dbReference type="EMBL" id="ESO11708.1"/>
    </source>
</evidence>